<sequence length="100" mass="10415">MVAGWWTGQFMTPLASADLNPPPLFEDTSSCSSSPGISMTLDPTPSLSVNSRQDSEASSCSSSPAISTTIDPTPPLAFDLCKDLETSCSSSPVISHCNCL</sequence>
<gene>
    <name evidence="2" type="ORF">K435DRAFT_853470</name>
</gene>
<feature type="compositionally biased region" description="Polar residues" evidence="1">
    <location>
        <begin position="27"/>
        <end position="50"/>
    </location>
</feature>
<evidence type="ECO:0000313" key="3">
    <source>
        <dbReference type="Proteomes" id="UP000297245"/>
    </source>
</evidence>
<dbReference type="AlphaFoldDB" id="A0A4S8MGI0"/>
<feature type="compositionally biased region" description="Low complexity" evidence="1">
    <location>
        <begin position="56"/>
        <end position="67"/>
    </location>
</feature>
<dbReference type="EMBL" id="ML179085">
    <property type="protein sequence ID" value="THV01773.1"/>
    <property type="molecule type" value="Genomic_DNA"/>
</dbReference>
<evidence type="ECO:0000256" key="1">
    <source>
        <dbReference type="SAM" id="MobiDB-lite"/>
    </source>
</evidence>
<organism evidence="2 3">
    <name type="scientific">Dendrothele bispora (strain CBS 962.96)</name>
    <dbReference type="NCBI Taxonomy" id="1314807"/>
    <lineage>
        <taxon>Eukaryota</taxon>
        <taxon>Fungi</taxon>
        <taxon>Dikarya</taxon>
        <taxon>Basidiomycota</taxon>
        <taxon>Agaricomycotina</taxon>
        <taxon>Agaricomycetes</taxon>
        <taxon>Agaricomycetidae</taxon>
        <taxon>Agaricales</taxon>
        <taxon>Agaricales incertae sedis</taxon>
        <taxon>Dendrothele</taxon>
    </lineage>
</organism>
<dbReference type="Proteomes" id="UP000297245">
    <property type="component" value="Unassembled WGS sequence"/>
</dbReference>
<accession>A0A4S8MGI0</accession>
<name>A0A4S8MGI0_DENBC</name>
<feature type="region of interest" description="Disordered" evidence="1">
    <location>
        <begin position="25"/>
        <end position="72"/>
    </location>
</feature>
<protein>
    <submittedName>
        <fullName evidence="2">Uncharacterized protein</fullName>
    </submittedName>
</protein>
<evidence type="ECO:0000313" key="2">
    <source>
        <dbReference type="EMBL" id="THV01773.1"/>
    </source>
</evidence>
<reference evidence="2 3" key="1">
    <citation type="journal article" date="2019" name="Nat. Ecol. Evol.">
        <title>Megaphylogeny resolves global patterns of mushroom evolution.</title>
        <authorList>
            <person name="Varga T."/>
            <person name="Krizsan K."/>
            <person name="Foldi C."/>
            <person name="Dima B."/>
            <person name="Sanchez-Garcia M."/>
            <person name="Sanchez-Ramirez S."/>
            <person name="Szollosi G.J."/>
            <person name="Szarkandi J.G."/>
            <person name="Papp V."/>
            <person name="Albert L."/>
            <person name="Andreopoulos W."/>
            <person name="Angelini C."/>
            <person name="Antonin V."/>
            <person name="Barry K.W."/>
            <person name="Bougher N.L."/>
            <person name="Buchanan P."/>
            <person name="Buyck B."/>
            <person name="Bense V."/>
            <person name="Catcheside P."/>
            <person name="Chovatia M."/>
            <person name="Cooper J."/>
            <person name="Damon W."/>
            <person name="Desjardin D."/>
            <person name="Finy P."/>
            <person name="Geml J."/>
            <person name="Haridas S."/>
            <person name="Hughes K."/>
            <person name="Justo A."/>
            <person name="Karasinski D."/>
            <person name="Kautmanova I."/>
            <person name="Kiss B."/>
            <person name="Kocsube S."/>
            <person name="Kotiranta H."/>
            <person name="LaButti K.M."/>
            <person name="Lechner B.E."/>
            <person name="Liimatainen K."/>
            <person name="Lipzen A."/>
            <person name="Lukacs Z."/>
            <person name="Mihaltcheva S."/>
            <person name="Morgado L.N."/>
            <person name="Niskanen T."/>
            <person name="Noordeloos M.E."/>
            <person name="Ohm R.A."/>
            <person name="Ortiz-Santana B."/>
            <person name="Ovrebo C."/>
            <person name="Racz N."/>
            <person name="Riley R."/>
            <person name="Savchenko A."/>
            <person name="Shiryaev A."/>
            <person name="Soop K."/>
            <person name="Spirin V."/>
            <person name="Szebenyi C."/>
            <person name="Tomsovsky M."/>
            <person name="Tulloss R.E."/>
            <person name="Uehling J."/>
            <person name="Grigoriev I.V."/>
            <person name="Vagvolgyi C."/>
            <person name="Papp T."/>
            <person name="Martin F.M."/>
            <person name="Miettinen O."/>
            <person name="Hibbett D.S."/>
            <person name="Nagy L.G."/>
        </authorList>
    </citation>
    <scope>NUCLEOTIDE SEQUENCE [LARGE SCALE GENOMIC DNA]</scope>
    <source>
        <strain evidence="2 3">CBS 962.96</strain>
    </source>
</reference>
<keyword evidence="3" id="KW-1185">Reference proteome</keyword>
<proteinExistence type="predicted"/>